<dbReference type="Pfam" id="PF06041">
    <property type="entry name" value="DUF924"/>
    <property type="match status" value="1"/>
</dbReference>
<dbReference type="EMBL" id="FNAK01000006">
    <property type="protein sequence ID" value="SDE41502.1"/>
    <property type="molecule type" value="Genomic_DNA"/>
</dbReference>
<evidence type="ECO:0000313" key="2">
    <source>
        <dbReference type="Proteomes" id="UP000183685"/>
    </source>
</evidence>
<dbReference type="InterPro" id="IPR011990">
    <property type="entry name" value="TPR-like_helical_dom_sf"/>
</dbReference>
<sequence>MRPEDILYFWFTEAGEGAWWQKSKMFDDLVRRRFLPVYEVAVAGELDGWRASPRGRLAEIIVLDQFPRNMFRDTPQSFAADPLALVLSQEAVRAGADASLAPDECAFLLMPYMHSESRAVHEEAVRLFTRPGLENNLDFEMRHKAIIDRFGRYPHRNAILGRQSTPEELEFLKQPGSSF</sequence>
<name>A0A1G7CQ74_9PROT</name>
<gene>
    <name evidence="1" type="ORF">SAMN04488071_2896</name>
</gene>
<dbReference type="AlphaFoldDB" id="A0A1G7CQ74"/>
<reference evidence="1 2" key="1">
    <citation type="submission" date="2016-10" db="EMBL/GenBank/DDBJ databases">
        <authorList>
            <person name="de Groot N.N."/>
        </authorList>
    </citation>
    <scope>NUCLEOTIDE SEQUENCE [LARGE SCALE GENOMIC DNA]</scope>
    <source>
        <strain evidence="1 2">CGMCC 1.9109</strain>
    </source>
</reference>
<dbReference type="Proteomes" id="UP000183685">
    <property type="component" value="Unassembled WGS sequence"/>
</dbReference>
<accession>A0A1G7CQ74</accession>
<dbReference type="STRING" id="637679.GCA_001550055_03025"/>
<dbReference type="Gene3D" id="1.20.58.320">
    <property type="entry name" value="TPR-like"/>
    <property type="match status" value="1"/>
</dbReference>
<evidence type="ECO:0000313" key="1">
    <source>
        <dbReference type="EMBL" id="SDE41502.1"/>
    </source>
</evidence>
<keyword evidence="2" id="KW-1185">Reference proteome</keyword>
<dbReference type="RefSeq" id="WP_082714630.1">
    <property type="nucleotide sequence ID" value="NZ_FNAK01000006.1"/>
</dbReference>
<dbReference type="Gene3D" id="1.25.40.10">
    <property type="entry name" value="Tetratricopeptide repeat domain"/>
    <property type="match status" value="1"/>
</dbReference>
<proteinExistence type="predicted"/>
<dbReference type="SUPFAM" id="SSF48452">
    <property type="entry name" value="TPR-like"/>
    <property type="match status" value="1"/>
</dbReference>
<dbReference type="InterPro" id="IPR010323">
    <property type="entry name" value="DUF924"/>
</dbReference>
<dbReference type="OrthoDB" id="7593450at2"/>
<organism evidence="1 2">
    <name type="scientific">Kordiimonas lacus</name>
    <dbReference type="NCBI Taxonomy" id="637679"/>
    <lineage>
        <taxon>Bacteria</taxon>
        <taxon>Pseudomonadati</taxon>
        <taxon>Pseudomonadota</taxon>
        <taxon>Alphaproteobacteria</taxon>
        <taxon>Kordiimonadales</taxon>
        <taxon>Kordiimonadaceae</taxon>
        <taxon>Kordiimonas</taxon>
    </lineage>
</organism>
<protein>
    <submittedName>
        <fullName evidence="1">Uncharacterized conserved protein, DUF924 family</fullName>
    </submittedName>
</protein>